<evidence type="ECO:0000259" key="8">
    <source>
        <dbReference type="PROSITE" id="PS51096"/>
    </source>
</evidence>
<dbReference type="NCBIfam" id="NF040761">
    <property type="entry name" value="AgaF"/>
    <property type="match status" value="1"/>
</dbReference>
<dbReference type="PROSITE" id="PS51096">
    <property type="entry name" value="PTS_EIIA_TYPE_4"/>
    <property type="match status" value="1"/>
</dbReference>
<evidence type="ECO:0000256" key="6">
    <source>
        <dbReference type="ARBA" id="ARBA00022683"/>
    </source>
</evidence>
<dbReference type="Proteomes" id="UP000250163">
    <property type="component" value="Chromosome MORIYA"/>
</dbReference>
<dbReference type="CDD" id="cd00006">
    <property type="entry name" value="PTS_IIA_man"/>
    <property type="match status" value="1"/>
</dbReference>
<dbReference type="KEGG" id="mya:MORIYA_3541"/>
<dbReference type="PANTHER" id="PTHR33799:SF1">
    <property type="entry name" value="PTS SYSTEM MANNOSE-SPECIFIC EIIAB COMPONENT-RELATED"/>
    <property type="match status" value="1"/>
</dbReference>
<comment type="subcellular location">
    <subcellularLocation>
        <location evidence="1">Cytoplasm</location>
    </subcellularLocation>
</comment>
<dbReference type="RefSeq" id="WP_112717007.1">
    <property type="nucleotide sequence ID" value="NZ_LS483250.1"/>
</dbReference>
<organism evidence="9 10">
    <name type="scientific">Moritella yayanosii</name>
    <dbReference type="NCBI Taxonomy" id="69539"/>
    <lineage>
        <taxon>Bacteria</taxon>
        <taxon>Pseudomonadati</taxon>
        <taxon>Pseudomonadota</taxon>
        <taxon>Gammaproteobacteria</taxon>
        <taxon>Alteromonadales</taxon>
        <taxon>Moritellaceae</taxon>
        <taxon>Moritella</taxon>
    </lineage>
</organism>
<evidence type="ECO:0000313" key="9">
    <source>
        <dbReference type="EMBL" id="SQD79994.1"/>
    </source>
</evidence>
<evidence type="ECO:0000256" key="2">
    <source>
        <dbReference type="ARBA" id="ARBA00022448"/>
    </source>
</evidence>
<dbReference type="InterPro" id="IPR036662">
    <property type="entry name" value="PTS_EIIA_man-typ_sf"/>
</dbReference>
<dbReference type="InterPro" id="IPR033887">
    <property type="entry name" value="PTS_IIA_man"/>
</dbReference>
<dbReference type="InterPro" id="IPR051471">
    <property type="entry name" value="Bacterial_PTS_sugar_comp"/>
</dbReference>
<dbReference type="EMBL" id="LS483250">
    <property type="protein sequence ID" value="SQD79994.1"/>
    <property type="molecule type" value="Genomic_DNA"/>
</dbReference>
<keyword evidence="6" id="KW-0598">Phosphotransferase system</keyword>
<evidence type="ECO:0000256" key="4">
    <source>
        <dbReference type="ARBA" id="ARBA00022597"/>
    </source>
</evidence>
<dbReference type="GO" id="GO:0016301">
    <property type="term" value="F:kinase activity"/>
    <property type="evidence" value="ECO:0007669"/>
    <property type="project" value="UniProtKB-KW"/>
</dbReference>
<evidence type="ECO:0000313" key="10">
    <source>
        <dbReference type="Proteomes" id="UP000250163"/>
    </source>
</evidence>
<dbReference type="SUPFAM" id="SSF53062">
    <property type="entry name" value="PTS system fructose IIA component-like"/>
    <property type="match status" value="1"/>
</dbReference>
<accession>A0A330LSQ3</accession>
<keyword evidence="7" id="KW-0418">Kinase</keyword>
<keyword evidence="10" id="KW-1185">Reference proteome</keyword>
<dbReference type="GO" id="GO:0009401">
    <property type="term" value="P:phosphoenolpyruvate-dependent sugar phosphotransferase system"/>
    <property type="evidence" value="ECO:0007669"/>
    <property type="project" value="UniProtKB-KW"/>
</dbReference>
<keyword evidence="2" id="KW-0813">Transport</keyword>
<sequence length="147" mass="15516">MIGIVVSGHINFASGVKSAVTAIAGEQAQMKFVDFVETMSTDDLEADLRAAAAEVNSGEGVLFLTDIPGGSPSNRATAIMMDTPLVEVIGGANLPMIVNAAFERDDVELAELVEIVLEIGHACIKDMRKEFEAAMTPAAEEFDDEGL</sequence>
<evidence type="ECO:0000256" key="5">
    <source>
        <dbReference type="ARBA" id="ARBA00022679"/>
    </source>
</evidence>
<proteinExistence type="predicted"/>
<feature type="domain" description="PTS EIIA type-4" evidence="8">
    <location>
        <begin position="1"/>
        <end position="124"/>
    </location>
</feature>
<dbReference type="GO" id="GO:0016020">
    <property type="term" value="C:membrane"/>
    <property type="evidence" value="ECO:0007669"/>
    <property type="project" value="InterPro"/>
</dbReference>
<dbReference type="AlphaFoldDB" id="A0A330LSQ3"/>
<name>A0A330LSQ3_9GAMM</name>
<dbReference type="EC" id="2.7.1.-" evidence="9"/>
<protein>
    <submittedName>
        <fullName evidence="9">PTS system N-acetylgalactosamine-and galactosamine-specific IIA component</fullName>
        <ecNumber evidence="9">2.7.1.-</ecNumber>
    </submittedName>
</protein>
<dbReference type="OrthoDB" id="3183705at2"/>
<dbReference type="Gene3D" id="3.40.50.510">
    <property type="entry name" value="Phosphotransferase system, mannose-type IIA component"/>
    <property type="match status" value="1"/>
</dbReference>
<evidence type="ECO:0000256" key="7">
    <source>
        <dbReference type="ARBA" id="ARBA00022777"/>
    </source>
</evidence>
<dbReference type="InterPro" id="IPR004701">
    <property type="entry name" value="PTS_EIIA_man-typ"/>
</dbReference>
<keyword evidence="5 9" id="KW-0808">Transferase</keyword>
<keyword evidence="3" id="KW-0963">Cytoplasm</keyword>
<evidence type="ECO:0000256" key="3">
    <source>
        <dbReference type="ARBA" id="ARBA00022490"/>
    </source>
</evidence>
<gene>
    <name evidence="9" type="ORF">MORIYA_3541</name>
</gene>
<evidence type="ECO:0000256" key="1">
    <source>
        <dbReference type="ARBA" id="ARBA00004496"/>
    </source>
</evidence>
<keyword evidence="4" id="KW-0762">Sugar transport</keyword>
<dbReference type="GO" id="GO:0005737">
    <property type="term" value="C:cytoplasm"/>
    <property type="evidence" value="ECO:0007669"/>
    <property type="project" value="UniProtKB-SubCell"/>
</dbReference>
<dbReference type="PANTHER" id="PTHR33799">
    <property type="entry name" value="PTS PERMEASE-RELATED-RELATED"/>
    <property type="match status" value="1"/>
</dbReference>
<dbReference type="Pfam" id="PF03610">
    <property type="entry name" value="EIIA-man"/>
    <property type="match status" value="1"/>
</dbReference>
<reference evidence="10" key="1">
    <citation type="submission" date="2018-05" db="EMBL/GenBank/DDBJ databases">
        <authorList>
            <person name="Cea G.-C."/>
            <person name="William W."/>
        </authorList>
    </citation>
    <scope>NUCLEOTIDE SEQUENCE [LARGE SCALE GENOMIC DNA]</scope>
    <source>
        <strain evidence="10">DB21MT 5</strain>
    </source>
</reference>